<protein>
    <submittedName>
        <fullName evidence="1">Uncharacterized protein</fullName>
    </submittedName>
</protein>
<dbReference type="AlphaFoldDB" id="A0A2V0RM55"/>
<organism evidence="1">
    <name type="scientific">viral metagenome</name>
    <dbReference type="NCBI Taxonomy" id="1070528"/>
    <lineage>
        <taxon>unclassified sequences</taxon>
        <taxon>metagenomes</taxon>
        <taxon>organismal metagenomes</taxon>
    </lineage>
</organism>
<name>A0A2V0RM55_9ZZZZ</name>
<proteinExistence type="predicted"/>
<sequence>MFVDVSDVYRAAYDEDPSRADKAQELKLEAIETGDWDRVNAFNLNLFHEGLHEDNDRYMNDLLMGKILLLHSPPHLMAGWTDDWKDRETLPHKIKWDTFIATLPNGKDISQIVERLKRREADPETGKFDPKAIEIATHNLFNHAMLLREYSQGVDDDAPVKGIVDLNPLLGLYKFEQYGQTMTEAQKGELKFYILGGDSRVSYSVKDWLANEKAQQKLAGEENDG</sequence>
<dbReference type="EMBL" id="BDQA01000531">
    <property type="protein sequence ID" value="GBH22010.1"/>
    <property type="molecule type" value="Genomic_RNA"/>
</dbReference>
<evidence type="ECO:0000313" key="1">
    <source>
        <dbReference type="EMBL" id="GBH22010.1"/>
    </source>
</evidence>
<accession>A0A2V0RM55</accession>
<comment type="caution">
    <text evidence="1">The sequence shown here is derived from an EMBL/GenBank/DDBJ whole genome shotgun (WGS) entry which is preliminary data.</text>
</comment>
<reference evidence="1" key="1">
    <citation type="submission" date="2017-04" db="EMBL/GenBank/DDBJ databases">
        <title>Unveiling RNA virosphere associated with marine microorganisms.</title>
        <authorList>
            <person name="Urayama S."/>
            <person name="Takaki Y."/>
            <person name="Nishi S."/>
            <person name="Yoshida Y."/>
            <person name="Deguchi S."/>
            <person name="Takai K."/>
            <person name="Nunoura T."/>
        </authorList>
    </citation>
    <scope>NUCLEOTIDE SEQUENCE</scope>
</reference>